<dbReference type="PROSITE" id="PS50600">
    <property type="entry name" value="ULP_PROTEASE"/>
    <property type="match status" value="1"/>
</dbReference>
<dbReference type="Proteomes" id="UP000435112">
    <property type="component" value="Unassembled WGS sequence"/>
</dbReference>
<comment type="caution">
    <text evidence="6">The sequence shown here is derived from an EMBL/GenBank/DDBJ whole genome shotgun (WGS) entry which is preliminary data.</text>
</comment>
<protein>
    <recommendedName>
        <fullName evidence="5">Ubiquitin-like protease family profile domain-containing protein</fullName>
    </recommendedName>
</protein>
<reference evidence="6 7" key="1">
    <citation type="submission" date="2018-09" db="EMBL/GenBank/DDBJ databases">
        <title>Genomic investigation of the strawberry pathogen Phytophthora fragariae indicates pathogenicity is determined by transcriptional variation in three key races.</title>
        <authorList>
            <person name="Adams T.M."/>
            <person name="Armitage A.D."/>
            <person name="Sobczyk M.K."/>
            <person name="Bates H.J."/>
            <person name="Dunwell J.M."/>
            <person name="Nellist C.F."/>
            <person name="Harrison R.J."/>
        </authorList>
    </citation>
    <scope>NUCLEOTIDE SEQUENCE [LARGE SCALE GENOMIC DNA]</scope>
    <source>
        <strain evidence="6 7">SCRP324</strain>
    </source>
</reference>
<dbReference type="GO" id="GO:0006508">
    <property type="term" value="P:proteolysis"/>
    <property type="evidence" value="ECO:0007669"/>
    <property type="project" value="UniProtKB-KW"/>
</dbReference>
<evidence type="ECO:0000256" key="1">
    <source>
        <dbReference type="ARBA" id="ARBA00005234"/>
    </source>
</evidence>
<keyword evidence="4" id="KW-0788">Thiol protease</keyword>
<evidence type="ECO:0000259" key="5">
    <source>
        <dbReference type="PROSITE" id="PS50600"/>
    </source>
</evidence>
<evidence type="ECO:0000313" key="7">
    <source>
        <dbReference type="Proteomes" id="UP000435112"/>
    </source>
</evidence>
<keyword evidence="2" id="KW-0645">Protease</keyword>
<dbReference type="InterPro" id="IPR003653">
    <property type="entry name" value="Peptidase_C48_C"/>
</dbReference>
<dbReference type="Pfam" id="PF02902">
    <property type="entry name" value="Peptidase_C48"/>
    <property type="match status" value="1"/>
</dbReference>
<gene>
    <name evidence="6" type="ORF">PR002_g8382</name>
</gene>
<dbReference type="SUPFAM" id="SSF54001">
    <property type="entry name" value="Cysteine proteinases"/>
    <property type="match status" value="1"/>
</dbReference>
<accession>A0A6A3MYW6</accession>
<dbReference type="InterPro" id="IPR038765">
    <property type="entry name" value="Papain-like_cys_pep_sf"/>
</dbReference>
<dbReference type="OrthoDB" id="126187at2759"/>
<evidence type="ECO:0000256" key="3">
    <source>
        <dbReference type="ARBA" id="ARBA00022801"/>
    </source>
</evidence>
<name>A0A6A3MYW6_9STRA</name>
<dbReference type="PANTHER" id="PTHR46915:SF2">
    <property type="entry name" value="UBIQUITIN-LIKE PROTEASE 4"/>
    <property type="match status" value="1"/>
</dbReference>
<dbReference type="EMBL" id="QXFU01000421">
    <property type="protein sequence ID" value="KAE9033966.1"/>
    <property type="molecule type" value="Genomic_DNA"/>
</dbReference>
<dbReference type="PANTHER" id="PTHR46915">
    <property type="entry name" value="UBIQUITIN-LIKE PROTEASE 4-RELATED"/>
    <property type="match status" value="1"/>
</dbReference>
<dbReference type="GO" id="GO:0008234">
    <property type="term" value="F:cysteine-type peptidase activity"/>
    <property type="evidence" value="ECO:0007669"/>
    <property type="project" value="UniProtKB-KW"/>
</dbReference>
<comment type="similarity">
    <text evidence="1">Belongs to the peptidase C48 family.</text>
</comment>
<proteinExistence type="inferred from homology"/>
<evidence type="ECO:0000313" key="6">
    <source>
        <dbReference type="EMBL" id="KAE9033966.1"/>
    </source>
</evidence>
<keyword evidence="3" id="KW-0378">Hydrolase</keyword>
<feature type="domain" description="Ubiquitin-like protease family profile" evidence="5">
    <location>
        <begin position="1"/>
        <end position="142"/>
    </location>
</feature>
<dbReference type="Gene3D" id="3.40.395.10">
    <property type="entry name" value="Adenoviral Proteinase, Chain A"/>
    <property type="match status" value="1"/>
</dbReference>
<evidence type="ECO:0000256" key="4">
    <source>
        <dbReference type="ARBA" id="ARBA00022807"/>
    </source>
</evidence>
<dbReference type="AlphaFoldDB" id="A0A6A3MYW6"/>
<dbReference type="GO" id="GO:0016926">
    <property type="term" value="P:protein desumoylation"/>
    <property type="evidence" value="ECO:0007669"/>
    <property type="project" value="UniProtKB-ARBA"/>
</dbReference>
<organism evidence="6 7">
    <name type="scientific">Phytophthora rubi</name>
    <dbReference type="NCBI Taxonomy" id="129364"/>
    <lineage>
        <taxon>Eukaryota</taxon>
        <taxon>Sar</taxon>
        <taxon>Stramenopiles</taxon>
        <taxon>Oomycota</taxon>
        <taxon>Peronosporomycetes</taxon>
        <taxon>Peronosporales</taxon>
        <taxon>Peronosporaceae</taxon>
        <taxon>Phytophthora</taxon>
    </lineage>
</organism>
<sequence>MTRANGVVRACACELYTLMETARFTRKPRMRQRLFDELNALFDWSYRYLLLPVSGRSHWSFLIVENFLHPGSATIYHVNSMKKAHSSAYAFDVLNWFLAKTHEKSFESAAAFECRTFVYDTKSQQTNCADCGIYVLHYMDTISKHIATDRPGPIEEKVAEWASGGFNATKAAAYRSHLYRELLLK</sequence>
<evidence type="ECO:0000256" key="2">
    <source>
        <dbReference type="ARBA" id="ARBA00022670"/>
    </source>
</evidence>